<reference evidence="3" key="1">
    <citation type="submission" date="2015-01" db="EMBL/GenBank/DDBJ databases">
        <authorList>
            <person name="Durling Mikael"/>
        </authorList>
    </citation>
    <scope>NUCLEOTIDE SEQUENCE</scope>
</reference>
<organism evidence="3">
    <name type="scientific">Bionectria ochroleuca</name>
    <name type="common">Gliocladium roseum</name>
    <dbReference type="NCBI Taxonomy" id="29856"/>
    <lineage>
        <taxon>Eukaryota</taxon>
        <taxon>Fungi</taxon>
        <taxon>Dikarya</taxon>
        <taxon>Ascomycota</taxon>
        <taxon>Pezizomycotina</taxon>
        <taxon>Sordariomycetes</taxon>
        <taxon>Hypocreomycetidae</taxon>
        <taxon>Hypocreales</taxon>
        <taxon>Bionectriaceae</taxon>
        <taxon>Clonostachys</taxon>
    </lineage>
</organism>
<accession>A0A0B7K2I6</accession>
<dbReference type="InterPro" id="IPR027911">
    <property type="entry name" value="DUF4604"/>
</dbReference>
<feature type="compositionally biased region" description="Acidic residues" evidence="1">
    <location>
        <begin position="51"/>
        <end position="64"/>
    </location>
</feature>
<dbReference type="Pfam" id="PF15377">
    <property type="entry name" value="DUF4604"/>
    <property type="match status" value="1"/>
</dbReference>
<gene>
    <name evidence="3" type="ORF">BN869_000005197_1</name>
</gene>
<evidence type="ECO:0000313" key="3">
    <source>
        <dbReference type="EMBL" id="CEO49140.1"/>
    </source>
</evidence>
<protein>
    <recommendedName>
        <fullName evidence="2">DUF4604 domain-containing protein</fullName>
    </recommendedName>
</protein>
<sequence>MSQKITSKNLSYDNSLPPFLAALRAQTAGDDEARKPSIGNRQLGKKRSASEEAEDGPVVVDEEGNVMSVEIDKDGTVKEVDGDEGDDDVKAEVSAKKEGKGTKASTIGGRKRKVGKVIGEAAAQADETQGKKDQKQTKEEHDDPPKEKKPKKKVKKIKLSFDEEEDG</sequence>
<feature type="region of interest" description="Disordered" evidence="1">
    <location>
        <begin position="27"/>
        <end position="167"/>
    </location>
</feature>
<dbReference type="AlphaFoldDB" id="A0A0B7K2I6"/>
<name>A0A0B7K2I6_BIOOC</name>
<feature type="compositionally biased region" description="Basic and acidic residues" evidence="1">
    <location>
        <begin position="128"/>
        <end position="147"/>
    </location>
</feature>
<dbReference type="EMBL" id="CDPU01000013">
    <property type="protein sequence ID" value="CEO49140.1"/>
    <property type="molecule type" value="Genomic_DNA"/>
</dbReference>
<feature type="compositionally biased region" description="Basic residues" evidence="1">
    <location>
        <begin position="148"/>
        <end position="158"/>
    </location>
</feature>
<proteinExistence type="predicted"/>
<evidence type="ECO:0000256" key="1">
    <source>
        <dbReference type="SAM" id="MobiDB-lite"/>
    </source>
</evidence>
<evidence type="ECO:0000259" key="2">
    <source>
        <dbReference type="Pfam" id="PF15377"/>
    </source>
</evidence>
<feature type="compositionally biased region" description="Basic and acidic residues" evidence="1">
    <location>
        <begin position="88"/>
        <end position="101"/>
    </location>
</feature>
<feature type="domain" description="DUF4604" evidence="2">
    <location>
        <begin position="8"/>
        <end position="165"/>
    </location>
</feature>
<feature type="compositionally biased region" description="Basic and acidic residues" evidence="1">
    <location>
        <begin position="70"/>
        <end position="80"/>
    </location>
</feature>